<dbReference type="AlphaFoldDB" id="A0AAN9HS46"/>
<dbReference type="Pfam" id="PF10539">
    <property type="entry name" value="Dev_Cell_Death"/>
    <property type="match status" value="1"/>
</dbReference>
<dbReference type="GO" id="GO:0034976">
    <property type="term" value="P:response to endoplasmic reticulum stress"/>
    <property type="evidence" value="ECO:0007669"/>
    <property type="project" value="InterPro"/>
</dbReference>
<dbReference type="InterPro" id="IPR013989">
    <property type="entry name" value="Dev_and_cell_death_domain"/>
</dbReference>
<dbReference type="PANTHER" id="PTHR46034:SF13">
    <property type="entry name" value="DCD (DEVELOPMENT AND CELL DEATH) DOMAIN PROTEIN"/>
    <property type="match status" value="1"/>
</dbReference>
<dbReference type="PANTHER" id="PTHR46034">
    <property type="match status" value="1"/>
</dbReference>
<dbReference type="Pfam" id="PF01344">
    <property type="entry name" value="Kelch_1"/>
    <property type="match status" value="1"/>
</dbReference>
<dbReference type="PROSITE" id="PS51222">
    <property type="entry name" value="DCD"/>
    <property type="match status" value="1"/>
</dbReference>
<gene>
    <name evidence="2" type="ORF">RIF29_41958</name>
</gene>
<dbReference type="InterPro" id="IPR006652">
    <property type="entry name" value="Kelch_1"/>
</dbReference>
<evidence type="ECO:0000313" key="3">
    <source>
        <dbReference type="Proteomes" id="UP001372338"/>
    </source>
</evidence>
<dbReference type="Gene3D" id="2.120.10.80">
    <property type="entry name" value="Kelch-type beta propeller"/>
    <property type="match status" value="1"/>
</dbReference>
<keyword evidence="3" id="KW-1185">Reference proteome</keyword>
<sequence>MCAARKTQTFYGNGPFPMTPNPVGGSLIGRNLGKYQLGGVIFGCKNSTIKECLSKNLFGLPAQYFSYVKDIDRGLPLFLFNFSDRKLHGIFEAAGKGQMYIDPYAWIADCSDSDRTQYPAQVQMRVRLQCLPLSEDIFGQVIADNYFTSNHFWFELDHRQTSKLMSLLASVAIASGTSVVPRCVTKKRTLSQSLPSHGTLKEVEAVKTREAEKKYFTQSSRRTNSNATTFIERDMQPTKTRTVVKEVKQDEKNLVYMKLKEFAFGRESQDLSLHDNVNGNPGENSMCTVEKGYLEIPTGLEKKEDSSTPPFEYQYTQARMIELMEEVEELMAFKKMQTQKNCHLEQKLMDATFEIQLLKDRCTMLESACDLPLARVEKKTIQPSDKLHLDGESRLAAMDLYCPSQNVIKSFKPMSAARLCTSSLQLNGEIYVFGGGNGHVRFETVESYSPICNKWTLCTSLNQKKGSLAEVSLNKKIFALGSSNEVACFFDAKMLNLDIKQWILIRSMIDERFALAAAELNGALYAATGGYYGIEYLQSDLGGFEESTMVPSIEVFDPRRCEAWLIGKQMNHPCGYFPANIVKYSIHVMKGMEEGEDIEDTFLQDK</sequence>
<comment type="caution">
    <text evidence="2">The sequence shown here is derived from an EMBL/GenBank/DDBJ whole genome shotgun (WGS) entry which is preliminary data.</text>
</comment>
<evidence type="ECO:0000259" key="1">
    <source>
        <dbReference type="PROSITE" id="PS51222"/>
    </source>
</evidence>
<dbReference type="InterPro" id="IPR044832">
    <property type="entry name" value="NRP-like"/>
</dbReference>
<dbReference type="Proteomes" id="UP001372338">
    <property type="component" value="Unassembled WGS sequence"/>
</dbReference>
<dbReference type="SMART" id="SM00767">
    <property type="entry name" value="DCD"/>
    <property type="match status" value="1"/>
</dbReference>
<accession>A0AAN9HS46</accession>
<reference evidence="2 3" key="1">
    <citation type="submission" date="2024-01" db="EMBL/GenBank/DDBJ databases">
        <title>The genomes of 5 underutilized Papilionoideae crops provide insights into root nodulation and disease resistanc.</title>
        <authorList>
            <person name="Yuan L."/>
        </authorList>
    </citation>
    <scope>NUCLEOTIDE SEQUENCE [LARGE SCALE GENOMIC DNA]</scope>
    <source>
        <strain evidence="2">ZHUSHIDOU_FW_LH</strain>
        <tissue evidence="2">Leaf</tissue>
    </source>
</reference>
<organism evidence="2 3">
    <name type="scientific">Crotalaria pallida</name>
    <name type="common">Smooth rattlebox</name>
    <name type="synonym">Crotalaria striata</name>
    <dbReference type="NCBI Taxonomy" id="3830"/>
    <lineage>
        <taxon>Eukaryota</taxon>
        <taxon>Viridiplantae</taxon>
        <taxon>Streptophyta</taxon>
        <taxon>Embryophyta</taxon>
        <taxon>Tracheophyta</taxon>
        <taxon>Spermatophyta</taxon>
        <taxon>Magnoliopsida</taxon>
        <taxon>eudicotyledons</taxon>
        <taxon>Gunneridae</taxon>
        <taxon>Pentapetalae</taxon>
        <taxon>rosids</taxon>
        <taxon>fabids</taxon>
        <taxon>Fabales</taxon>
        <taxon>Fabaceae</taxon>
        <taxon>Papilionoideae</taxon>
        <taxon>50 kb inversion clade</taxon>
        <taxon>genistoids sensu lato</taxon>
        <taxon>core genistoids</taxon>
        <taxon>Crotalarieae</taxon>
        <taxon>Crotalaria</taxon>
    </lineage>
</organism>
<dbReference type="SUPFAM" id="SSF117281">
    <property type="entry name" value="Kelch motif"/>
    <property type="match status" value="1"/>
</dbReference>
<dbReference type="InterPro" id="IPR015915">
    <property type="entry name" value="Kelch-typ_b-propeller"/>
</dbReference>
<dbReference type="SMART" id="SM00612">
    <property type="entry name" value="Kelch"/>
    <property type="match status" value="2"/>
</dbReference>
<dbReference type="EMBL" id="JAYWIO010000008">
    <property type="protein sequence ID" value="KAK7247081.1"/>
    <property type="molecule type" value="Genomic_DNA"/>
</dbReference>
<feature type="domain" description="DCD" evidence="1">
    <location>
        <begin position="35"/>
        <end position="170"/>
    </location>
</feature>
<proteinExistence type="predicted"/>
<protein>
    <recommendedName>
        <fullName evidence="1">DCD domain-containing protein</fullName>
    </recommendedName>
</protein>
<evidence type="ECO:0000313" key="2">
    <source>
        <dbReference type="EMBL" id="KAK7247081.1"/>
    </source>
</evidence>
<name>A0AAN9HS46_CROPI</name>